<sequence length="254" mass="27578">MKTIQLKSRFLVLIVFFLSQVVISQETEVMIRAKSKDAKFIGTSLGGARIIVKDESTGKILAQGMTRGSTGDTDIIMNNPQLRGKRISDENTAGFLAKLDIKEPVFVTIEAYGPVSKKQAAVKTTTQQWILPGKHIKGEGIILEIPGFVVDILSPQTHESIEANTNIEITANVVMMCGCPVTEGGVWDASKYEVKALISQDGTEAINTDLKVMGKPSTFQGSINLKPGNYEITVYAFDPETGNTGVDKTNIIIQ</sequence>
<dbReference type="RefSeq" id="WP_146832693.1">
    <property type="nucleotide sequence ID" value="NZ_CP042476.1"/>
</dbReference>
<reference evidence="1 2" key="1">
    <citation type="submission" date="2019-08" db="EMBL/GenBank/DDBJ databases">
        <title>Antarcticibacterium arcticum sp. nov., a bacterium isolated from marine sediment of the Canadian Beaufort Sea.</title>
        <authorList>
            <person name="Lee Y.M."/>
            <person name="Baek K."/>
            <person name="Lee D.-H."/>
            <person name="Shin S.C."/>
            <person name="Jin Y.K."/>
            <person name="Park Y."/>
        </authorList>
    </citation>
    <scope>NUCLEOTIDE SEQUENCE [LARGE SCALE GENOMIC DNA]</scope>
    <source>
        <strain evidence="1 2">PAMC 28998</strain>
    </source>
</reference>
<keyword evidence="2" id="KW-1185">Reference proteome</keyword>
<name>A0A5B8YHR6_9FLAO</name>
<dbReference type="Proteomes" id="UP000321954">
    <property type="component" value="Chromosome"/>
</dbReference>
<gene>
    <name evidence="1" type="ORF">FK178_06990</name>
</gene>
<evidence type="ECO:0000313" key="2">
    <source>
        <dbReference type="Proteomes" id="UP000321954"/>
    </source>
</evidence>
<accession>A0A5B8YHR6</accession>
<dbReference type="EMBL" id="CP042476">
    <property type="protein sequence ID" value="QED37482.1"/>
    <property type="molecule type" value="Genomic_DNA"/>
</dbReference>
<dbReference type="KEGG" id="anp:FK178_06990"/>
<evidence type="ECO:0000313" key="1">
    <source>
        <dbReference type="EMBL" id="QED37482.1"/>
    </source>
</evidence>
<dbReference type="AlphaFoldDB" id="A0A5B8YHR6"/>
<organism evidence="1 2">
    <name type="scientific">Antarcticibacterium arcticum</name>
    <dbReference type="NCBI Taxonomy" id="2585771"/>
    <lineage>
        <taxon>Bacteria</taxon>
        <taxon>Pseudomonadati</taxon>
        <taxon>Bacteroidota</taxon>
        <taxon>Flavobacteriia</taxon>
        <taxon>Flavobacteriales</taxon>
        <taxon>Flavobacteriaceae</taxon>
        <taxon>Antarcticibacterium</taxon>
    </lineage>
</organism>
<protein>
    <submittedName>
        <fullName evidence="1">Uncharacterized protein</fullName>
    </submittedName>
</protein>
<dbReference type="OrthoDB" id="9770889at2"/>
<proteinExistence type="predicted"/>